<dbReference type="PANTHER" id="PTHR47797:SF5">
    <property type="entry name" value="CELLOBIOSE DEHYDROGENASE CYTOCHROME DOMAIN-CONTAINING PROTEIN"/>
    <property type="match status" value="1"/>
</dbReference>
<dbReference type="RefSeq" id="XP_001222775.1">
    <property type="nucleotide sequence ID" value="XM_001222774.1"/>
</dbReference>
<dbReference type="CDD" id="cd09630">
    <property type="entry name" value="CDH_like_cytochrome"/>
    <property type="match status" value="1"/>
</dbReference>
<feature type="compositionally biased region" description="Gly residues" evidence="1">
    <location>
        <begin position="309"/>
        <end position="336"/>
    </location>
</feature>
<feature type="compositionally biased region" description="Low complexity" evidence="1">
    <location>
        <begin position="203"/>
        <end position="221"/>
    </location>
</feature>
<evidence type="ECO:0000313" key="5">
    <source>
        <dbReference type="Proteomes" id="UP000001056"/>
    </source>
</evidence>
<evidence type="ECO:0000256" key="1">
    <source>
        <dbReference type="SAM" id="MobiDB-lite"/>
    </source>
</evidence>
<evidence type="ECO:0000259" key="3">
    <source>
        <dbReference type="Pfam" id="PF16010"/>
    </source>
</evidence>
<dbReference type="OrthoDB" id="413885at2759"/>
<feature type="chain" id="PRO_5004209252" description="Cellobiose dehydrogenase-like cytochrome domain-containing protein" evidence="2">
    <location>
        <begin position="19"/>
        <end position="353"/>
    </location>
</feature>
<name>Q2H3T5_CHAGB</name>
<dbReference type="AlphaFoldDB" id="Q2H3T5"/>
<feature type="compositionally biased region" description="Low complexity" evidence="1">
    <location>
        <begin position="267"/>
        <end position="278"/>
    </location>
</feature>
<reference evidence="5" key="1">
    <citation type="journal article" date="2015" name="Genome Announc.">
        <title>Draft genome sequence of the cellulolytic fungus Chaetomium globosum.</title>
        <authorList>
            <person name="Cuomo C.A."/>
            <person name="Untereiner W.A."/>
            <person name="Ma L.-J."/>
            <person name="Grabherr M."/>
            <person name="Birren B.W."/>
        </authorList>
    </citation>
    <scope>NUCLEOTIDE SEQUENCE [LARGE SCALE GENOMIC DNA]</scope>
    <source>
        <strain evidence="5">ATCC 6205 / CBS 148.51 / DSM 1962 / NBRC 6347 / NRRL 1970</strain>
    </source>
</reference>
<evidence type="ECO:0000256" key="2">
    <source>
        <dbReference type="SAM" id="SignalP"/>
    </source>
</evidence>
<keyword evidence="5" id="KW-1185">Reference proteome</keyword>
<gene>
    <name evidence="4" type="ORF">CHGG_06680</name>
</gene>
<dbReference type="Pfam" id="PF16010">
    <property type="entry name" value="CDH-cyt"/>
    <property type="match status" value="1"/>
</dbReference>
<dbReference type="Proteomes" id="UP000001056">
    <property type="component" value="Unassembled WGS sequence"/>
</dbReference>
<dbReference type="HOGENOM" id="CLU_725872_0_0_1"/>
<feature type="domain" description="Cellobiose dehydrogenase-like cytochrome" evidence="3">
    <location>
        <begin position="36"/>
        <end position="118"/>
    </location>
</feature>
<dbReference type="InterPro" id="IPR015920">
    <property type="entry name" value="Cellobiose_DH-like_cyt"/>
</dbReference>
<protein>
    <recommendedName>
        <fullName evidence="3">Cellobiose dehydrogenase-like cytochrome domain-containing protein</fullName>
    </recommendedName>
</protein>
<feature type="compositionally biased region" description="Polar residues" evidence="1">
    <location>
        <begin position="233"/>
        <end position="250"/>
    </location>
</feature>
<organism evidence="4 5">
    <name type="scientific">Chaetomium globosum (strain ATCC 6205 / CBS 148.51 / DSM 1962 / NBRC 6347 / NRRL 1970)</name>
    <name type="common">Soil fungus</name>
    <dbReference type="NCBI Taxonomy" id="306901"/>
    <lineage>
        <taxon>Eukaryota</taxon>
        <taxon>Fungi</taxon>
        <taxon>Dikarya</taxon>
        <taxon>Ascomycota</taxon>
        <taxon>Pezizomycotina</taxon>
        <taxon>Sordariomycetes</taxon>
        <taxon>Sordariomycetidae</taxon>
        <taxon>Sordariales</taxon>
        <taxon>Chaetomiaceae</taxon>
        <taxon>Chaetomium</taxon>
    </lineage>
</organism>
<dbReference type="PANTHER" id="PTHR47797">
    <property type="entry name" value="DEHYDROGENASE, PUTATIVE (AFU_ORTHOLOGUE AFUA_8G05805)-RELATED"/>
    <property type="match status" value="1"/>
</dbReference>
<proteinExistence type="predicted"/>
<dbReference type="eggNOG" id="ENOG502SYC2">
    <property type="taxonomic scope" value="Eukaryota"/>
</dbReference>
<feature type="region of interest" description="Disordered" evidence="1">
    <location>
        <begin position="203"/>
        <end position="353"/>
    </location>
</feature>
<dbReference type="GeneID" id="4391462"/>
<keyword evidence="2" id="KW-0732">Signal</keyword>
<dbReference type="SUPFAM" id="SSF49344">
    <property type="entry name" value="CBD9-like"/>
    <property type="match status" value="1"/>
</dbReference>
<dbReference type="STRING" id="306901.Q2H3T5"/>
<dbReference type="EMBL" id="CH408031">
    <property type="protein sequence ID" value="EAQ90061.1"/>
    <property type="molecule type" value="Genomic_DNA"/>
</dbReference>
<dbReference type="VEuPathDB" id="FungiDB:CHGG_06680"/>
<feature type="compositionally biased region" description="Acidic residues" evidence="1">
    <location>
        <begin position="287"/>
        <end position="301"/>
    </location>
</feature>
<dbReference type="Gene3D" id="2.60.40.1210">
    <property type="entry name" value="Cellobiose dehydrogenase, cytochrome domain"/>
    <property type="match status" value="2"/>
</dbReference>
<dbReference type="InParanoid" id="Q2H3T5"/>
<sequence>MILKSLVLLAFGGTHTWAASIGGSGPGKRQSTTAKYCPGGTQICFSEFREPASGIYYRIAIPEVSAAPFDVLLQIVAPVDKAGWAGVAWGGKMNGNPLTVGWPNGDGAVVSSRWSTQWEGGSLDPNGVNSLAWAKNTRVVSSASSNTSSFAYHDGRGVFDHDLSVAKVPQGVFDAIVYALNNPTPPATDTASAVSTAVTTVAKPTTTSSRRTTPTRLTELPGPSSAPVKTASAVVTTGVTQLPKPTSTSIRGKPPIPHTSNSATRKPTTPSVVTITVTARPPMTTQNDDDDDNDGDDDDGWGEWPPWTSGGGPPWGGGKGKGKGGGGGGGGGWGRGGWRRGKRGRLIAPPGEY</sequence>
<feature type="signal peptide" evidence="2">
    <location>
        <begin position="1"/>
        <end position="18"/>
    </location>
</feature>
<evidence type="ECO:0000313" key="4">
    <source>
        <dbReference type="EMBL" id="EAQ90061.1"/>
    </source>
</evidence>
<accession>Q2H3T5</accession>